<reference evidence="11 12" key="1">
    <citation type="submission" date="2019-11" db="EMBL/GenBank/DDBJ databases">
        <authorList>
            <person name="Holert J."/>
        </authorList>
    </citation>
    <scope>NUCLEOTIDE SEQUENCE [LARGE SCALE GENOMIC DNA]</scope>
    <source>
        <strain evidence="11">BC5_2</strain>
    </source>
</reference>
<accession>A0A5S9P739</accession>
<dbReference type="SUPFAM" id="SSF55545">
    <property type="entry name" value="beta-N-acetylhexosaminidase-like domain"/>
    <property type="match status" value="1"/>
</dbReference>
<dbReference type="SUPFAM" id="SSF81296">
    <property type="entry name" value="E set domains"/>
    <property type="match status" value="1"/>
</dbReference>
<evidence type="ECO:0000256" key="8">
    <source>
        <dbReference type="PIRSR" id="PIRSR625705-1"/>
    </source>
</evidence>
<dbReference type="GO" id="GO:0005975">
    <property type="term" value="P:carbohydrate metabolic process"/>
    <property type="evidence" value="ECO:0007669"/>
    <property type="project" value="InterPro"/>
</dbReference>
<dbReference type="InterPro" id="IPR015883">
    <property type="entry name" value="Glyco_hydro_20_cat"/>
</dbReference>
<dbReference type="Pfam" id="PF00728">
    <property type="entry name" value="Glyco_hydro_20"/>
    <property type="match status" value="1"/>
</dbReference>
<dbReference type="SUPFAM" id="SSF51445">
    <property type="entry name" value="(Trans)glycosidases"/>
    <property type="match status" value="1"/>
</dbReference>
<dbReference type="GO" id="GO:0030203">
    <property type="term" value="P:glycosaminoglycan metabolic process"/>
    <property type="evidence" value="ECO:0007669"/>
    <property type="project" value="TreeGrafter"/>
</dbReference>
<dbReference type="EMBL" id="CACSII010000007">
    <property type="protein sequence ID" value="CAA0099015.1"/>
    <property type="molecule type" value="Genomic_DNA"/>
</dbReference>
<feature type="domain" description="Chitobiase/beta-hexosaminidases N-terminal" evidence="10">
    <location>
        <begin position="45"/>
        <end position="210"/>
    </location>
</feature>
<feature type="chain" id="PRO_5024957043" description="beta-N-acetylhexosaminidase" evidence="9">
    <location>
        <begin position="28"/>
        <end position="896"/>
    </location>
</feature>
<protein>
    <recommendedName>
        <fullName evidence="3">beta-N-acetylhexosaminidase</fullName>
        <ecNumber evidence="3">3.2.1.52</ecNumber>
    </recommendedName>
    <alternativeName>
        <fullName evidence="6">Beta-N-acetylhexosaminidase</fullName>
    </alternativeName>
    <alternativeName>
        <fullName evidence="7">N-acetyl-beta-glucosaminidase</fullName>
    </alternativeName>
</protein>
<evidence type="ECO:0000313" key="12">
    <source>
        <dbReference type="Proteomes" id="UP000434580"/>
    </source>
</evidence>
<dbReference type="InterPro" id="IPR029018">
    <property type="entry name" value="Hex-like_dom2"/>
</dbReference>
<dbReference type="Gene3D" id="3.20.20.80">
    <property type="entry name" value="Glycosidases"/>
    <property type="match status" value="1"/>
</dbReference>
<name>A0A5S9P739_9GAMM</name>
<dbReference type="PANTHER" id="PTHR22600:SF57">
    <property type="entry name" value="BETA-N-ACETYLHEXOSAMINIDASE"/>
    <property type="match status" value="1"/>
</dbReference>
<comment type="catalytic activity">
    <reaction evidence="1">
        <text>Hydrolysis of terminal non-reducing N-acetyl-D-hexosamine residues in N-acetyl-beta-D-hexosaminides.</text>
        <dbReference type="EC" id="3.2.1.52"/>
    </reaction>
</comment>
<dbReference type="InterPro" id="IPR013783">
    <property type="entry name" value="Ig-like_fold"/>
</dbReference>
<dbReference type="GO" id="GO:0030247">
    <property type="term" value="F:polysaccharide binding"/>
    <property type="evidence" value="ECO:0007669"/>
    <property type="project" value="InterPro"/>
</dbReference>
<evidence type="ECO:0000256" key="4">
    <source>
        <dbReference type="ARBA" id="ARBA00022801"/>
    </source>
</evidence>
<comment type="similarity">
    <text evidence="2">Belongs to the glycosyl hydrolase 20 family.</text>
</comment>
<keyword evidence="9" id="KW-0732">Signal</keyword>
<dbReference type="CDD" id="cd02847">
    <property type="entry name" value="E_set_Chitobiase_C"/>
    <property type="match status" value="1"/>
</dbReference>
<proteinExistence type="inferred from homology"/>
<dbReference type="Pfam" id="PF03173">
    <property type="entry name" value="CHB_HEX"/>
    <property type="match status" value="1"/>
</dbReference>
<evidence type="ECO:0000256" key="1">
    <source>
        <dbReference type="ARBA" id="ARBA00001231"/>
    </source>
</evidence>
<dbReference type="Pfam" id="PF03174">
    <property type="entry name" value="CHB_HEX_C"/>
    <property type="match status" value="1"/>
</dbReference>
<dbReference type="InterPro" id="IPR017853">
    <property type="entry name" value="GH"/>
</dbReference>
<dbReference type="GO" id="GO:0016020">
    <property type="term" value="C:membrane"/>
    <property type="evidence" value="ECO:0007669"/>
    <property type="project" value="TreeGrafter"/>
</dbReference>
<dbReference type="GO" id="GO:0004563">
    <property type="term" value="F:beta-N-acetylhexosaminidase activity"/>
    <property type="evidence" value="ECO:0007669"/>
    <property type="project" value="UniProtKB-EC"/>
</dbReference>
<dbReference type="InterPro" id="IPR004866">
    <property type="entry name" value="CHB/HEX_N_dom"/>
</dbReference>
<sequence>MNPRLPMMFWGCLAAFFLAACSDDDNANDRVSQFASQQALADFANDLNITYEVIDNRPDANCDPDIQDGLCFRARLHLTTTVDIPENTWQLWFSQIVPIYATDNPAFRIEHIQGDLHKLTPTQQFSGFTAGETQTIEFTARFWELSETDPMPNYYVVADSWQPETITSTQPANDSETGLETRPYVSAFNDAIRQFKRTEDDQTQWAKPDVLYANNASYGLTQLPSSATHAQLIPTPTTLDSLPLDDVDISNGLTLNLSGIEQTELQAAIDHLSNIGIGFSDSGVPLTIQVTTPDTASDTADESYQLRIEPTGISIQANSAAGAFYGLQSIASVYRPPQLVLPALQISDNPRYEFRGMHLDIARNFAGKAFILQLLEQMAAYKLNKLHLHLADDEGWRLEIPGLPELTDIGSRTCHDLTETQCLIPQLGRGKNPDSPANGYLTANDYIEIVEYADARFIDVIPSLDTPAHSRAAVKAMQARYHRLKAAGDDEAALEYLLTDFDDTSEYLSVQYYNDNVINPCMPSAYTFFDKLIEEVSLMHAQAGQPLTRFHIGADETPNAWVDSPVCKAFLENNPDISDPGIYFIEQISNRLAERNIIPAGWSDGISAVDPANMPARVQANSWEYLPWGFSNTNQLINQNWEVVLSTPEAVYFDFPYEADPKERGYYWGSRNTNIYRVFSFMPDNLPLHAEIWNDRTALPYESDDRLQRDGNGDTLHAPVEPGKAVIGIQGQLWSETQRTDRQKSYMIFPRLLALAERAWYRGAWEPGYDHQGALYNKDSGVFTEADKTLRDQAFNRFANTLSQKELLKLDAQQIFYRIPSPGAVIDNGVLTMNNIYPSLTLEYRTPGSDWQTYQGPADISEGASAVEVRARSADGSRPSRILTTPVINKTSENTP</sequence>
<dbReference type="OrthoDB" id="9763537at2"/>
<evidence type="ECO:0000256" key="5">
    <source>
        <dbReference type="ARBA" id="ARBA00023295"/>
    </source>
</evidence>
<feature type="signal peptide" evidence="9">
    <location>
        <begin position="1"/>
        <end position="27"/>
    </location>
</feature>
<evidence type="ECO:0000256" key="7">
    <source>
        <dbReference type="ARBA" id="ARBA00033000"/>
    </source>
</evidence>
<dbReference type="PRINTS" id="PR00738">
    <property type="entry name" value="GLHYDRLASE20"/>
</dbReference>
<dbReference type="SMART" id="SM01081">
    <property type="entry name" value="CHB_HEX"/>
    <property type="match status" value="1"/>
</dbReference>
<evidence type="ECO:0000256" key="9">
    <source>
        <dbReference type="SAM" id="SignalP"/>
    </source>
</evidence>
<dbReference type="Pfam" id="PF02838">
    <property type="entry name" value="Glyco_hydro_20b"/>
    <property type="match status" value="1"/>
</dbReference>
<dbReference type="InterPro" id="IPR004867">
    <property type="entry name" value="CHB_C_dom"/>
</dbReference>
<evidence type="ECO:0000256" key="3">
    <source>
        <dbReference type="ARBA" id="ARBA00012663"/>
    </source>
</evidence>
<dbReference type="InterPro" id="IPR008965">
    <property type="entry name" value="CBM2/CBM3_carb-bd_dom_sf"/>
</dbReference>
<feature type="active site" description="Proton donor" evidence="8">
    <location>
        <position position="556"/>
    </location>
</feature>
<dbReference type="InterPro" id="IPR025705">
    <property type="entry name" value="Beta_hexosaminidase_sua/sub"/>
</dbReference>
<dbReference type="Gene3D" id="2.60.40.290">
    <property type="match status" value="1"/>
</dbReference>
<dbReference type="AlphaFoldDB" id="A0A5S9P739"/>
<dbReference type="PROSITE" id="PS51257">
    <property type="entry name" value="PROKAR_LIPOPROTEIN"/>
    <property type="match status" value="1"/>
</dbReference>
<dbReference type="InterPro" id="IPR014756">
    <property type="entry name" value="Ig_E-set"/>
</dbReference>
<dbReference type="EC" id="3.2.1.52" evidence="3"/>
<evidence type="ECO:0000256" key="6">
    <source>
        <dbReference type="ARBA" id="ARBA00030512"/>
    </source>
</evidence>
<keyword evidence="5 11" id="KW-0326">Glycosidase</keyword>
<dbReference type="SUPFAM" id="SSF49384">
    <property type="entry name" value="Carbohydrate-binding domain"/>
    <property type="match status" value="1"/>
</dbReference>
<gene>
    <name evidence="11" type="primary">chb</name>
    <name evidence="11" type="ORF">DPBNPPHM_03647</name>
</gene>
<evidence type="ECO:0000259" key="10">
    <source>
        <dbReference type="SMART" id="SM01081"/>
    </source>
</evidence>
<dbReference type="InterPro" id="IPR012291">
    <property type="entry name" value="CBM2_carb-bd_dom_sf"/>
</dbReference>
<dbReference type="Gene3D" id="3.30.379.10">
    <property type="entry name" value="Chitobiase/beta-hexosaminidase domain 2-like"/>
    <property type="match status" value="1"/>
</dbReference>
<dbReference type="Gene3D" id="2.60.40.10">
    <property type="entry name" value="Immunoglobulins"/>
    <property type="match status" value="1"/>
</dbReference>
<keyword evidence="4 11" id="KW-0378">Hydrolase</keyword>
<organism evidence="11 12">
    <name type="scientific">BD1-7 clade bacterium</name>
    <dbReference type="NCBI Taxonomy" id="2029982"/>
    <lineage>
        <taxon>Bacteria</taxon>
        <taxon>Pseudomonadati</taxon>
        <taxon>Pseudomonadota</taxon>
        <taxon>Gammaproteobacteria</taxon>
        <taxon>Cellvibrionales</taxon>
        <taxon>Spongiibacteraceae</taxon>
        <taxon>BD1-7 clade</taxon>
    </lineage>
</organism>
<dbReference type="PANTHER" id="PTHR22600">
    <property type="entry name" value="BETA-HEXOSAMINIDASE"/>
    <property type="match status" value="1"/>
</dbReference>
<evidence type="ECO:0000256" key="2">
    <source>
        <dbReference type="ARBA" id="ARBA00006285"/>
    </source>
</evidence>
<dbReference type="InterPro" id="IPR015882">
    <property type="entry name" value="HEX_bac_N"/>
</dbReference>
<dbReference type="Proteomes" id="UP000434580">
    <property type="component" value="Unassembled WGS sequence"/>
</dbReference>
<evidence type="ECO:0000313" key="11">
    <source>
        <dbReference type="EMBL" id="CAA0099015.1"/>
    </source>
</evidence>